<reference evidence="9 10" key="1">
    <citation type="submission" date="2016-09" db="EMBL/GenBank/DDBJ databases">
        <title>Desulfuribacillus arsenicus sp. nov., an obligately anaerobic, dissimilatory arsenic- and antimonate-reducing bacterium isolated from anoxic sediments.</title>
        <authorList>
            <person name="Abin C.A."/>
            <person name="Hollibaugh J.T."/>
        </authorList>
    </citation>
    <scope>NUCLEOTIDE SEQUENCE [LARGE SCALE GENOMIC DNA]</scope>
    <source>
        <strain evidence="9 10">MLFW-2</strain>
    </source>
</reference>
<feature type="transmembrane region" description="Helical" evidence="6">
    <location>
        <begin position="294"/>
        <end position="315"/>
    </location>
</feature>
<dbReference type="GO" id="GO:0005886">
    <property type="term" value="C:plasma membrane"/>
    <property type="evidence" value="ECO:0007669"/>
    <property type="project" value="UniProtKB-SubCell"/>
</dbReference>
<dbReference type="SUPFAM" id="SSF55073">
    <property type="entry name" value="Nucleotide cyclase"/>
    <property type="match status" value="1"/>
</dbReference>
<dbReference type="PANTHER" id="PTHR33121">
    <property type="entry name" value="CYCLIC DI-GMP PHOSPHODIESTERASE PDEF"/>
    <property type="match status" value="1"/>
</dbReference>
<dbReference type="InterPro" id="IPR035919">
    <property type="entry name" value="EAL_sf"/>
</dbReference>
<dbReference type="Proteomes" id="UP000095255">
    <property type="component" value="Unassembled WGS sequence"/>
</dbReference>
<evidence type="ECO:0000256" key="3">
    <source>
        <dbReference type="ARBA" id="ARBA00022692"/>
    </source>
</evidence>
<keyword evidence="2" id="KW-1003">Cell membrane</keyword>
<evidence type="ECO:0000256" key="1">
    <source>
        <dbReference type="ARBA" id="ARBA00004651"/>
    </source>
</evidence>
<organism evidence="9 10">
    <name type="scientific">Desulfuribacillus stibiiarsenatis</name>
    <dbReference type="NCBI Taxonomy" id="1390249"/>
    <lineage>
        <taxon>Bacteria</taxon>
        <taxon>Bacillati</taxon>
        <taxon>Bacillota</taxon>
        <taxon>Desulfuribacillia</taxon>
        <taxon>Desulfuribacillales</taxon>
        <taxon>Desulfuribacillaceae</taxon>
        <taxon>Desulfuribacillus</taxon>
    </lineage>
</organism>
<evidence type="ECO:0008006" key="11">
    <source>
        <dbReference type="Google" id="ProtNLM"/>
    </source>
</evidence>
<protein>
    <recommendedName>
        <fullName evidence="11">Diguanylate cyclase</fullName>
    </recommendedName>
</protein>
<feature type="domain" description="EAL" evidence="7">
    <location>
        <begin position="551"/>
        <end position="801"/>
    </location>
</feature>
<evidence type="ECO:0000259" key="7">
    <source>
        <dbReference type="PROSITE" id="PS50883"/>
    </source>
</evidence>
<dbReference type="EMBL" id="MJAT01000001">
    <property type="protein sequence ID" value="OEH86881.1"/>
    <property type="molecule type" value="Genomic_DNA"/>
</dbReference>
<dbReference type="CDD" id="cd01948">
    <property type="entry name" value="EAL"/>
    <property type="match status" value="1"/>
</dbReference>
<dbReference type="RefSeq" id="WP_069700759.1">
    <property type="nucleotide sequence ID" value="NZ_MJAT01000001.1"/>
</dbReference>
<evidence type="ECO:0000313" key="10">
    <source>
        <dbReference type="Proteomes" id="UP000095255"/>
    </source>
</evidence>
<evidence type="ECO:0000259" key="8">
    <source>
        <dbReference type="PROSITE" id="PS50887"/>
    </source>
</evidence>
<dbReference type="Gene3D" id="3.30.450.20">
    <property type="entry name" value="PAS domain"/>
    <property type="match status" value="1"/>
</dbReference>
<comment type="subcellular location">
    <subcellularLocation>
        <location evidence="1">Cell membrane</location>
        <topology evidence="1">Multi-pass membrane protein</topology>
    </subcellularLocation>
</comment>
<dbReference type="InterPro" id="IPR029787">
    <property type="entry name" value="Nucleotide_cyclase"/>
</dbReference>
<dbReference type="Pfam" id="PF00990">
    <property type="entry name" value="GGDEF"/>
    <property type="match status" value="1"/>
</dbReference>
<dbReference type="InterPro" id="IPR001633">
    <property type="entry name" value="EAL_dom"/>
</dbReference>
<keyword evidence="10" id="KW-1185">Reference proteome</keyword>
<evidence type="ECO:0000256" key="4">
    <source>
        <dbReference type="ARBA" id="ARBA00022989"/>
    </source>
</evidence>
<dbReference type="InterPro" id="IPR029151">
    <property type="entry name" value="Sensor-like_sf"/>
</dbReference>
<feature type="domain" description="GGDEF" evidence="8">
    <location>
        <begin position="410"/>
        <end position="542"/>
    </location>
</feature>
<keyword evidence="4 6" id="KW-1133">Transmembrane helix</keyword>
<accession>A0A1E5L9R6</accession>
<dbReference type="GO" id="GO:0071111">
    <property type="term" value="F:cyclic-guanylate-specific phosphodiesterase activity"/>
    <property type="evidence" value="ECO:0007669"/>
    <property type="project" value="InterPro"/>
</dbReference>
<dbReference type="InterPro" id="IPR000160">
    <property type="entry name" value="GGDEF_dom"/>
</dbReference>
<dbReference type="SMART" id="SM00267">
    <property type="entry name" value="GGDEF"/>
    <property type="match status" value="1"/>
</dbReference>
<dbReference type="STRING" id="1390249.BHU72_01055"/>
<dbReference type="SUPFAM" id="SSF141868">
    <property type="entry name" value="EAL domain-like"/>
    <property type="match status" value="1"/>
</dbReference>
<evidence type="ECO:0000313" key="9">
    <source>
        <dbReference type="EMBL" id="OEH86881.1"/>
    </source>
</evidence>
<keyword evidence="3 6" id="KW-0812">Transmembrane</keyword>
<dbReference type="Pfam" id="PF17203">
    <property type="entry name" value="sCache_3_2"/>
    <property type="match status" value="1"/>
</dbReference>
<dbReference type="Pfam" id="PF00563">
    <property type="entry name" value="EAL"/>
    <property type="match status" value="1"/>
</dbReference>
<dbReference type="InterPro" id="IPR050706">
    <property type="entry name" value="Cyclic-di-GMP_PDE-like"/>
</dbReference>
<sequence length="802" mass="91527">MQNFIASKPEDIVNKKKLIHLPLLIGLLAILTVAFFTYQTSKYLLLEQMRNDGINIAKISAKKIELEKKSMDIIDTLVEEKIAIAGQIIASHKELGINNDILREIATDTFTDEINYFSAEGIILYSTMDDYIGLGPVEGHPIEVFRASGLDELYEEIRNDTVTGVPIKHGYKRFSDGTFVQIGILESKFQIYSYVFHQQKSVKDLAKEENIAYALILNTDFQAIADSDIEDIGAEYTDDEDYARVLQGESHSFYWFYEMANTEVLEVAVPIYEDDIVVGVLGIGLYLDAVKSSIYINLLITFGITIFAALSYIYVSNRNIIQPVLSLNRNIHSIDVVNHRGYRIPYKDKDTFSGLSKSINQILDEINAYISLLHQKDQRIKHIAYHDMLTSLPNHRSFVENLKGELDNHQAGTVILLGIDNFKGINATLGHVYGDEILKKIADDLMQIQHEQLLISKFDGDKFFLIMKETDETVIEENVQRILSIFRNNFTIEGSELYVTVSMGITRYPQDGHDVSTLVMNADMALNAMKKSGKNGYYYFTNEMAEVLNEKIHVEHILRGALKEQDFKLLYQPQVDTMNGEIVGFEALIRLKNHTLSPMQFIPIAEETGMIIEIGRWVTSEVIQQLARWKQLGLPEKPVSINFSAKQLQDTQYIQFLKEQLDAHSIPAKLIEIEITESVLFYKKDVTIDFIKQIKNLGIQIAIDDFGTGYSSFSYLTLLPLDKIKIDKSFIDEVMKSKHYKILRGIIKIAHSIDLKIVAEGVEKKEQYEILKRENCQYLQGYLFSKPLEIENATAIYDQKLI</sequence>
<dbReference type="SMART" id="SM00052">
    <property type="entry name" value="EAL"/>
    <property type="match status" value="1"/>
</dbReference>
<feature type="transmembrane region" description="Helical" evidence="6">
    <location>
        <begin position="18"/>
        <end position="38"/>
    </location>
</feature>
<evidence type="ECO:0000256" key="6">
    <source>
        <dbReference type="SAM" id="Phobius"/>
    </source>
</evidence>
<dbReference type="AlphaFoldDB" id="A0A1E5L9R6"/>
<dbReference type="PROSITE" id="PS50887">
    <property type="entry name" value="GGDEF"/>
    <property type="match status" value="1"/>
</dbReference>
<dbReference type="InterPro" id="IPR043128">
    <property type="entry name" value="Rev_trsase/Diguanyl_cyclase"/>
</dbReference>
<name>A0A1E5L9R6_9FIRM</name>
<proteinExistence type="predicted"/>
<evidence type="ECO:0000256" key="2">
    <source>
        <dbReference type="ARBA" id="ARBA00022475"/>
    </source>
</evidence>
<dbReference type="OrthoDB" id="9762141at2"/>
<dbReference type="Gene3D" id="3.20.20.450">
    <property type="entry name" value="EAL domain"/>
    <property type="match status" value="1"/>
</dbReference>
<dbReference type="Gene3D" id="3.30.70.270">
    <property type="match status" value="1"/>
</dbReference>
<comment type="caution">
    <text evidence="9">The sequence shown here is derived from an EMBL/GenBank/DDBJ whole genome shotgun (WGS) entry which is preliminary data.</text>
</comment>
<dbReference type="SUPFAM" id="SSF103190">
    <property type="entry name" value="Sensory domain-like"/>
    <property type="match status" value="1"/>
</dbReference>
<dbReference type="InterPro" id="IPR033463">
    <property type="entry name" value="sCache_3"/>
</dbReference>
<dbReference type="NCBIfam" id="TIGR00254">
    <property type="entry name" value="GGDEF"/>
    <property type="match status" value="1"/>
</dbReference>
<gene>
    <name evidence="9" type="ORF">BHU72_01055</name>
</gene>
<keyword evidence="5 6" id="KW-0472">Membrane</keyword>
<dbReference type="CDD" id="cd01949">
    <property type="entry name" value="GGDEF"/>
    <property type="match status" value="1"/>
</dbReference>
<dbReference type="PROSITE" id="PS50883">
    <property type="entry name" value="EAL"/>
    <property type="match status" value="1"/>
</dbReference>
<dbReference type="PANTHER" id="PTHR33121:SF71">
    <property type="entry name" value="OXYGEN SENSOR PROTEIN DOSP"/>
    <property type="match status" value="1"/>
</dbReference>
<evidence type="ECO:0000256" key="5">
    <source>
        <dbReference type="ARBA" id="ARBA00023136"/>
    </source>
</evidence>